<comment type="caution">
    <text evidence="1">The sequence shown here is derived from an EMBL/GenBank/DDBJ whole genome shotgun (WGS) entry which is preliminary data.</text>
</comment>
<gene>
    <name evidence="1" type="ORF">AVEN_235326_1</name>
</gene>
<dbReference type="EMBL" id="BGPR01000005">
    <property type="protein sequence ID" value="GBL74350.1"/>
    <property type="molecule type" value="Genomic_DNA"/>
</dbReference>
<protein>
    <submittedName>
        <fullName evidence="1">Uncharacterized protein</fullName>
    </submittedName>
</protein>
<sequence>MTYDFETTTFFVTYDVASELVCFAFCNEPLFLFPKFFYESHSLIPTVPVAFDLSFVRFETRFRRSAWGTLDLTSWVKPPPTDVVRKLEERGDDLDSLQFVKSKGSALEWQRGGRESAVRAFESWPGVAFIDLVRSIFPNHMVRVRVPKARRKDWRSRDLPKGHIPGDCLPDASVSFLVSDSSSQE</sequence>
<dbReference type="AlphaFoldDB" id="A0A4Y2A3T9"/>
<organism evidence="1 2">
    <name type="scientific">Araneus ventricosus</name>
    <name type="common">Orbweaver spider</name>
    <name type="synonym">Epeira ventricosa</name>
    <dbReference type="NCBI Taxonomy" id="182803"/>
    <lineage>
        <taxon>Eukaryota</taxon>
        <taxon>Metazoa</taxon>
        <taxon>Ecdysozoa</taxon>
        <taxon>Arthropoda</taxon>
        <taxon>Chelicerata</taxon>
        <taxon>Arachnida</taxon>
        <taxon>Araneae</taxon>
        <taxon>Araneomorphae</taxon>
        <taxon>Entelegynae</taxon>
        <taxon>Araneoidea</taxon>
        <taxon>Araneidae</taxon>
        <taxon>Araneus</taxon>
    </lineage>
</organism>
<reference evidence="1 2" key="1">
    <citation type="journal article" date="2019" name="Sci. Rep.">
        <title>Orb-weaving spider Araneus ventricosus genome elucidates the spidroin gene catalogue.</title>
        <authorList>
            <person name="Kono N."/>
            <person name="Nakamura H."/>
            <person name="Ohtoshi R."/>
            <person name="Moran D.A.P."/>
            <person name="Shinohara A."/>
            <person name="Yoshida Y."/>
            <person name="Fujiwara M."/>
            <person name="Mori M."/>
            <person name="Tomita M."/>
            <person name="Arakawa K."/>
        </authorList>
    </citation>
    <scope>NUCLEOTIDE SEQUENCE [LARGE SCALE GENOMIC DNA]</scope>
</reference>
<proteinExistence type="predicted"/>
<accession>A0A4Y2A3T9</accession>
<evidence type="ECO:0000313" key="2">
    <source>
        <dbReference type="Proteomes" id="UP000499080"/>
    </source>
</evidence>
<dbReference type="OrthoDB" id="6437052at2759"/>
<evidence type="ECO:0000313" key="1">
    <source>
        <dbReference type="EMBL" id="GBL74350.1"/>
    </source>
</evidence>
<name>A0A4Y2A3T9_ARAVE</name>
<dbReference type="Proteomes" id="UP000499080">
    <property type="component" value="Unassembled WGS sequence"/>
</dbReference>
<keyword evidence="2" id="KW-1185">Reference proteome</keyword>